<keyword evidence="4" id="KW-1185">Reference proteome</keyword>
<dbReference type="VEuPathDB" id="FungiDB:I302_02906"/>
<dbReference type="EMBL" id="KI894019">
    <property type="protein sequence ID" value="OCF28055.1"/>
    <property type="molecule type" value="Genomic_DNA"/>
</dbReference>
<evidence type="ECO:0000313" key="3">
    <source>
        <dbReference type="EMBL" id="WVW82191.1"/>
    </source>
</evidence>
<reference evidence="3" key="2">
    <citation type="submission" date="2013-07" db="EMBL/GenBank/DDBJ databases">
        <authorList>
            <consortium name="The Broad Institute Genome Sequencing Platform"/>
            <person name="Cuomo C."/>
            <person name="Litvintseva A."/>
            <person name="Chen Y."/>
            <person name="Heitman J."/>
            <person name="Sun S."/>
            <person name="Springer D."/>
            <person name="Dromer F."/>
            <person name="Young S.K."/>
            <person name="Zeng Q."/>
            <person name="Gargeya S."/>
            <person name="Fitzgerald M."/>
            <person name="Abouelleil A."/>
            <person name="Alvarado L."/>
            <person name="Berlin A.M."/>
            <person name="Chapman S.B."/>
            <person name="Dewar J."/>
            <person name="Goldberg J."/>
            <person name="Griggs A."/>
            <person name="Gujja S."/>
            <person name="Hansen M."/>
            <person name="Howarth C."/>
            <person name="Imamovic A."/>
            <person name="Larimer J."/>
            <person name="McCowan C."/>
            <person name="Murphy C."/>
            <person name="Pearson M."/>
            <person name="Priest M."/>
            <person name="Roberts A."/>
            <person name="Saif S."/>
            <person name="Shea T."/>
            <person name="Sykes S."/>
            <person name="Wortman J."/>
            <person name="Nusbaum C."/>
            <person name="Birren B."/>
        </authorList>
    </citation>
    <scope>NUCLEOTIDE SEQUENCE</scope>
    <source>
        <strain evidence="3">CBS 10118</strain>
    </source>
</reference>
<dbReference type="RefSeq" id="XP_019049125.1">
    <property type="nucleotide sequence ID" value="XM_019189563.1"/>
</dbReference>
<dbReference type="EMBL" id="CP144542">
    <property type="protein sequence ID" value="WVW82191.1"/>
    <property type="molecule type" value="Genomic_DNA"/>
</dbReference>
<reference evidence="3" key="4">
    <citation type="submission" date="2024-02" db="EMBL/GenBank/DDBJ databases">
        <title>Comparative genomics of Cryptococcus and Kwoniella reveals pathogenesis evolution and contrasting modes of karyotype evolution via chromosome fusion or intercentromeric recombination.</title>
        <authorList>
            <person name="Coelho M.A."/>
            <person name="David-Palma M."/>
            <person name="Shea T."/>
            <person name="Bowers K."/>
            <person name="McGinley-Smith S."/>
            <person name="Mohammad A.W."/>
            <person name="Gnirke A."/>
            <person name="Yurkov A.M."/>
            <person name="Nowrousian M."/>
            <person name="Sun S."/>
            <person name="Cuomo C.A."/>
            <person name="Heitman J."/>
        </authorList>
    </citation>
    <scope>NUCLEOTIDE SEQUENCE</scope>
    <source>
        <strain evidence="3">CBS 10118</strain>
    </source>
</reference>
<evidence type="ECO:0000313" key="2">
    <source>
        <dbReference type="EMBL" id="OCF28055.1"/>
    </source>
</evidence>
<sequence>MVKRSSSSSPPPLSEDTKPVSSPRDRNKNKSDTSSTPKKPKVTTTTSSSNKESWDLEKKKIVAEMILEAGFKSTGLTTTQLRDALKNRHDGKTNLRSNLIKSIAPK</sequence>
<protein>
    <submittedName>
        <fullName evidence="2">Uncharacterized protein</fullName>
    </submittedName>
</protein>
<name>A0A1B9GAM5_9TREE</name>
<dbReference type="Proteomes" id="UP000092730">
    <property type="component" value="Chromosome 2"/>
</dbReference>
<organism evidence="2">
    <name type="scientific">Kwoniella bestiolae CBS 10118</name>
    <dbReference type="NCBI Taxonomy" id="1296100"/>
    <lineage>
        <taxon>Eukaryota</taxon>
        <taxon>Fungi</taxon>
        <taxon>Dikarya</taxon>
        <taxon>Basidiomycota</taxon>
        <taxon>Agaricomycotina</taxon>
        <taxon>Tremellomycetes</taxon>
        <taxon>Tremellales</taxon>
        <taxon>Cryptococcaceae</taxon>
        <taxon>Kwoniella</taxon>
    </lineage>
</organism>
<evidence type="ECO:0000256" key="1">
    <source>
        <dbReference type="SAM" id="MobiDB-lite"/>
    </source>
</evidence>
<feature type="region of interest" description="Disordered" evidence="1">
    <location>
        <begin position="1"/>
        <end position="56"/>
    </location>
</feature>
<accession>A0A1B9GAM5</accession>
<dbReference type="KEGG" id="kbi:30207305"/>
<feature type="compositionally biased region" description="Low complexity" evidence="1">
    <location>
        <begin position="32"/>
        <end position="51"/>
    </location>
</feature>
<dbReference type="OrthoDB" id="2565233at2759"/>
<feature type="compositionally biased region" description="Basic and acidic residues" evidence="1">
    <location>
        <begin position="15"/>
        <end position="31"/>
    </location>
</feature>
<proteinExistence type="predicted"/>
<reference evidence="2" key="1">
    <citation type="submission" date="2013-07" db="EMBL/GenBank/DDBJ databases">
        <title>The Genome Sequence of Cryptococcus bestiolae CBS10118.</title>
        <authorList>
            <consortium name="The Broad Institute Genome Sequencing Platform"/>
            <person name="Cuomo C."/>
            <person name="Litvintseva A."/>
            <person name="Chen Y."/>
            <person name="Heitman J."/>
            <person name="Sun S."/>
            <person name="Springer D."/>
            <person name="Dromer F."/>
            <person name="Young S.K."/>
            <person name="Zeng Q."/>
            <person name="Gargeya S."/>
            <person name="Fitzgerald M."/>
            <person name="Abouelleil A."/>
            <person name="Alvarado L."/>
            <person name="Berlin A.M."/>
            <person name="Chapman S.B."/>
            <person name="Dewar J."/>
            <person name="Goldberg J."/>
            <person name="Griggs A."/>
            <person name="Gujja S."/>
            <person name="Hansen M."/>
            <person name="Howarth C."/>
            <person name="Imamovic A."/>
            <person name="Larimer J."/>
            <person name="McCowan C."/>
            <person name="Murphy C."/>
            <person name="Pearson M."/>
            <person name="Priest M."/>
            <person name="Roberts A."/>
            <person name="Saif S."/>
            <person name="Shea T."/>
            <person name="Sykes S."/>
            <person name="Wortman J."/>
            <person name="Nusbaum C."/>
            <person name="Birren B."/>
        </authorList>
    </citation>
    <scope>NUCLEOTIDE SEQUENCE [LARGE SCALE GENOMIC DNA]</scope>
    <source>
        <strain evidence="2">CBS 10118</strain>
    </source>
</reference>
<dbReference type="GeneID" id="30207305"/>
<gene>
    <name evidence="2" type="ORF">I302_02906</name>
    <name evidence="3" type="ORF">I302_104197</name>
</gene>
<dbReference type="AlphaFoldDB" id="A0A1B9GAM5"/>
<evidence type="ECO:0000313" key="4">
    <source>
        <dbReference type="Proteomes" id="UP000092730"/>
    </source>
</evidence>
<reference evidence="2" key="3">
    <citation type="submission" date="2014-01" db="EMBL/GenBank/DDBJ databases">
        <title>Evolution of pathogenesis and genome organization in the Tremellales.</title>
        <authorList>
            <person name="Cuomo C."/>
            <person name="Litvintseva A."/>
            <person name="Heitman J."/>
            <person name="Chen Y."/>
            <person name="Sun S."/>
            <person name="Springer D."/>
            <person name="Dromer F."/>
            <person name="Young S."/>
            <person name="Zeng Q."/>
            <person name="Chapman S."/>
            <person name="Gujja S."/>
            <person name="Saif S."/>
            <person name="Birren B."/>
        </authorList>
    </citation>
    <scope>NUCLEOTIDE SEQUENCE</scope>
    <source>
        <strain evidence="2">CBS 10118</strain>
    </source>
</reference>